<dbReference type="SUPFAM" id="SSF55874">
    <property type="entry name" value="ATPase domain of HSP90 chaperone/DNA topoisomerase II/histidine kinase"/>
    <property type="match status" value="1"/>
</dbReference>
<comment type="caution">
    <text evidence="10">The sequence shown here is derived from an EMBL/GenBank/DDBJ whole genome shotgun (WGS) entry which is preliminary data.</text>
</comment>
<evidence type="ECO:0000313" key="11">
    <source>
        <dbReference type="Proteomes" id="UP000277871"/>
    </source>
</evidence>
<keyword evidence="3" id="KW-0597">Phosphoprotein</keyword>
<dbReference type="Gene3D" id="1.10.287.130">
    <property type="match status" value="1"/>
</dbReference>
<name>A0A3L9L8G0_9MICC</name>
<comment type="catalytic activity">
    <reaction evidence="1">
        <text>ATP + protein L-histidine = ADP + protein N-phospho-L-histidine.</text>
        <dbReference type="EC" id="2.7.13.3"/>
    </reaction>
</comment>
<keyword evidence="6" id="KW-0418">Kinase</keyword>
<dbReference type="PANTHER" id="PTHR43065:SF10">
    <property type="entry name" value="PEROXIDE STRESS-ACTIVATED HISTIDINE KINASE MAK3"/>
    <property type="match status" value="1"/>
</dbReference>
<reference evidence="10 11" key="1">
    <citation type="submission" date="2018-10" db="EMBL/GenBank/DDBJ databases">
        <title>Kocuria tytonicola, new bacteria from the preen glands of American barn owls (Tyto furcata).</title>
        <authorList>
            <person name="Braun M.S."/>
            <person name="Wang E."/>
            <person name="Zimmermann S."/>
            <person name="Boutin S."/>
            <person name="Wagner H."/>
            <person name="Wink M."/>
        </authorList>
    </citation>
    <scope>NUCLEOTIDE SEQUENCE [LARGE SCALE GENOMIC DNA]</scope>
    <source>
        <strain evidence="10 11">473</strain>
    </source>
</reference>
<keyword evidence="7" id="KW-0067">ATP-binding</keyword>
<feature type="domain" description="Histidine kinase" evidence="9">
    <location>
        <begin position="264"/>
        <end position="479"/>
    </location>
</feature>
<sequence length="485" mass="54165">MTLQTETGILIHEAVSKNILWANPAACRMFGFSLEELRPLKAHHMSSQEREYRREIGIAWLQEAVVHGTSRRHWKYRNRDGEDFLAEVAAALVNFDDGPVVMVQLRNIGTEVELQEELGWVSESLQRVLTHTSTGIVVLDEDDRIEVISPQAAAFYRQPKNALVGQRLTDLGRCDPALDSARVHDALRNNGDSIQIRQEVVREDGSSAWLLGDLEVVEYDGMFSRVLVMREATARLEWERELAYQSANIQYLSRYNAMGDMAMILAHELGQPLSASANFLVGLKSRASGGAVDGDSLTYGLEQVEKQIHRAAEIVSSVKRYVQRIESTKAPMDVNDTVRESLYFVGLRAAERGVQLRVEFADQELPVEGESVLIGQVVINLCFNAIDEIVLPSTPSKDLTVRTWSEEEWACITVIDEGRGVPEVPGKRLANGAFSNKEDGSGLGLILSEQIIERHSGDLRFLPRHPRGTEAVVRLPLRQAPHPRA</sequence>
<dbReference type="InterPro" id="IPR036890">
    <property type="entry name" value="HATPase_C_sf"/>
</dbReference>
<evidence type="ECO:0000259" key="9">
    <source>
        <dbReference type="PROSITE" id="PS50109"/>
    </source>
</evidence>
<evidence type="ECO:0000256" key="1">
    <source>
        <dbReference type="ARBA" id="ARBA00000085"/>
    </source>
</evidence>
<dbReference type="SMART" id="SM00387">
    <property type="entry name" value="HATPase_c"/>
    <property type="match status" value="1"/>
</dbReference>
<dbReference type="PRINTS" id="PR00344">
    <property type="entry name" value="BCTRLSENSOR"/>
</dbReference>
<dbReference type="InterPro" id="IPR035965">
    <property type="entry name" value="PAS-like_dom_sf"/>
</dbReference>
<accession>A0A3L9L8G0</accession>
<dbReference type="Gene3D" id="3.30.450.20">
    <property type="entry name" value="PAS domain"/>
    <property type="match status" value="2"/>
</dbReference>
<keyword evidence="8" id="KW-0902">Two-component regulatory system</keyword>
<dbReference type="Proteomes" id="UP000277871">
    <property type="component" value="Unassembled WGS sequence"/>
</dbReference>
<dbReference type="InterPro" id="IPR004358">
    <property type="entry name" value="Sig_transdc_His_kin-like_C"/>
</dbReference>
<dbReference type="EMBL" id="RDEX01000001">
    <property type="protein sequence ID" value="RLY95100.1"/>
    <property type="molecule type" value="Genomic_DNA"/>
</dbReference>
<dbReference type="GO" id="GO:0005524">
    <property type="term" value="F:ATP binding"/>
    <property type="evidence" value="ECO:0007669"/>
    <property type="project" value="UniProtKB-KW"/>
</dbReference>
<dbReference type="GO" id="GO:0004673">
    <property type="term" value="F:protein histidine kinase activity"/>
    <property type="evidence" value="ECO:0007669"/>
    <property type="project" value="UniProtKB-EC"/>
</dbReference>
<evidence type="ECO:0000313" key="10">
    <source>
        <dbReference type="EMBL" id="RLY95100.1"/>
    </source>
</evidence>
<dbReference type="EC" id="2.7.13.3" evidence="2"/>
<dbReference type="InterPro" id="IPR003594">
    <property type="entry name" value="HATPase_dom"/>
</dbReference>
<dbReference type="PROSITE" id="PS50109">
    <property type="entry name" value="HIS_KIN"/>
    <property type="match status" value="1"/>
</dbReference>
<evidence type="ECO:0000256" key="7">
    <source>
        <dbReference type="ARBA" id="ARBA00022840"/>
    </source>
</evidence>
<evidence type="ECO:0000256" key="3">
    <source>
        <dbReference type="ARBA" id="ARBA00022553"/>
    </source>
</evidence>
<evidence type="ECO:0000256" key="6">
    <source>
        <dbReference type="ARBA" id="ARBA00022777"/>
    </source>
</evidence>
<dbReference type="Gene3D" id="3.30.565.10">
    <property type="entry name" value="Histidine kinase-like ATPase, C-terminal domain"/>
    <property type="match status" value="1"/>
</dbReference>
<keyword evidence="5" id="KW-0547">Nucleotide-binding</keyword>
<evidence type="ECO:0000256" key="5">
    <source>
        <dbReference type="ARBA" id="ARBA00022741"/>
    </source>
</evidence>
<evidence type="ECO:0000256" key="8">
    <source>
        <dbReference type="ARBA" id="ARBA00023012"/>
    </source>
</evidence>
<evidence type="ECO:0000256" key="2">
    <source>
        <dbReference type="ARBA" id="ARBA00012438"/>
    </source>
</evidence>
<keyword evidence="4" id="KW-0808">Transferase</keyword>
<gene>
    <name evidence="10" type="ORF">EAE32_00795</name>
</gene>
<protein>
    <recommendedName>
        <fullName evidence="2">histidine kinase</fullName>
        <ecNumber evidence="2">2.7.13.3</ecNumber>
    </recommendedName>
</protein>
<organism evidence="10 11">
    <name type="scientific">Kocuria tytonicola</name>
    <dbReference type="NCBI Taxonomy" id="2055946"/>
    <lineage>
        <taxon>Bacteria</taxon>
        <taxon>Bacillati</taxon>
        <taxon>Actinomycetota</taxon>
        <taxon>Actinomycetes</taxon>
        <taxon>Micrococcales</taxon>
        <taxon>Micrococcaceae</taxon>
        <taxon>Kocuria</taxon>
    </lineage>
</organism>
<dbReference type="NCBIfam" id="TIGR00229">
    <property type="entry name" value="sensory_box"/>
    <property type="match status" value="1"/>
</dbReference>
<proteinExistence type="predicted"/>
<evidence type="ECO:0000256" key="4">
    <source>
        <dbReference type="ARBA" id="ARBA00022679"/>
    </source>
</evidence>
<dbReference type="AlphaFoldDB" id="A0A3L9L8G0"/>
<keyword evidence="11" id="KW-1185">Reference proteome</keyword>
<dbReference type="GO" id="GO:0000160">
    <property type="term" value="P:phosphorelay signal transduction system"/>
    <property type="evidence" value="ECO:0007669"/>
    <property type="project" value="UniProtKB-KW"/>
</dbReference>
<dbReference type="CDD" id="cd00130">
    <property type="entry name" value="PAS"/>
    <property type="match status" value="2"/>
</dbReference>
<dbReference type="Pfam" id="PF13426">
    <property type="entry name" value="PAS_9"/>
    <property type="match status" value="2"/>
</dbReference>
<dbReference type="Pfam" id="PF02518">
    <property type="entry name" value="HATPase_c"/>
    <property type="match status" value="1"/>
</dbReference>
<dbReference type="InterPro" id="IPR000014">
    <property type="entry name" value="PAS"/>
</dbReference>
<dbReference type="PANTHER" id="PTHR43065">
    <property type="entry name" value="SENSOR HISTIDINE KINASE"/>
    <property type="match status" value="1"/>
</dbReference>
<dbReference type="SUPFAM" id="SSF55785">
    <property type="entry name" value="PYP-like sensor domain (PAS domain)"/>
    <property type="match status" value="2"/>
</dbReference>
<dbReference type="InterPro" id="IPR005467">
    <property type="entry name" value="His_kinase_dom"/>
</dbReference>
<dbReference type="SMART" id="SM00091">
    <property type="entry name" value="PAS"/>
    <property type="match status" value="2"/>
</dbReference>